<evidence type="ECO:0000256" key="1">
    <source>
        <dbReference type="ARBA" id="ARBA00022679"/>
    </source>
</evidence>
<reference evidence="4 5" key="1">
    <citation type="journal article" date="2013" name="Nature">
        <title>Anaerobic oxidation of methane coupled to nitrate reduction in a novel archaeal lineage.</title>
        <authorList>
            <person name="Haroon M.F."/>
            <person name="Hu S."/>
            <person name="Shi Y."/>
            <person name="Imelfort M."/>
            <person name="Keller J."/>
            <person name="Hugenholtz P."/>
            <person name="Yuan Z."/>
            <person name="Tyson G.W."/>
        </authorList>
    </citation>
    <scope>NUCLEOTIDE SEQUENCE [LARGE SCALE GENOMIC DNA]</scope>
    <source>
        <strain evidence="4 5">ANME-2d</strain>
    </source>
</reference>
<dbReference type="OrthoDB" id="55684at2157"/>
<dbReference type="Gene3D" id="3.40.630.30">
    <property type="match status" value="1"/>
</dbReference>
<dbReference type="PROSITE" id="PS51186">
    <property type="entry name" value="GNAT"/>
    <property type="match status" value="1"/>
</dbReference>
<dbReference type="InterPro" id="IPR000182">
    <property type="entry name" value="GNAT_dom"/>
</dbReference>
<gene>
    <name evidence="4" type="ORF">ANME2D_02204</name>
</gene>
<dbReference type="PANTHER" id="PTHR43072:SF23">
    <property type="entry name" value="UPF0039 PROTEIN C11D3.02C"/>
    <property type="match status" value="1"/>
</dbReference>
<dbReference type="EMBL" id="JMIY01000005">
    <property type="protein sequence ID" value="KCZ71474.1"/>
    <property type="molecule type" value="Genomic_DNA"/>
</dbReference>
<dbReference type="InterPro" id="IPR016181">
    <property type="entry name" value="Acyl_CoA_acyltransferase"/>
</dbReference>
<dbReference type="Pfam" id="PF00583">
    <property type="entry name" value="Acetyltransf_1"/>
    <property type="match status" value="1"/>
</dbReference>
<comment type="caution">
    <text evidence="4">The sequence shown here is derived from an EMBL/GenBank/DDBJ whole genome shotgun (WGS) entry which is preliminary data.</text>
</comment>
<dbReference type="GO" id="GO:0016747">
    <property type="term" value="F:acyltransferase activity, transferring groups other than amino-acyl groups"/>
    <property type="evidence" value="ECO:0007669"/>
    <property type="project" value="InterPro"/>
</dbReference>
<proteinExistence type="predicted"/>
<dbReference type="CDD" id="cd04301">
    <property type="entry name" value="NAT_SF"/>
    <property type="match status" value="1"/>
</dbReference>
<accession>A0A062V6U2</accession>
<evidence type="ECO:0000313" key="4">
    <source>
        <dbReference type="EMBL" id="KCZ71474.1"/>
    </source>
</evidence>
<evidence type="ECO:0000259" key="3">
    <source>
        <dbReference type="PROSITE" id="PS51186"/>
    </source>
</evidence>
<keyword evidence="5" id="KW-1185">Reference proteome</keyword>
<name>A0A062V6U2_9EURY</name>
<protein>
    <submittedName>
        <fullName evidence="4">Acetyltransferase</fullName>
    </submittedName>
</protein>
<feature type="domain" description="N-acetyltransferase" evidence="3">
    <location>
        <begin position="9"/>
        <end position="158"/>
    </location>
</feature>
<dbReference type="PANTHER" id="PTHR43072">
    <property type="entry name" value="N-ACETYLTRANSFERASE"/>
    <property type="match status" value="1"/>
</dbReference>
<dbReference type="RefSeq" id="WP_048091438.1">
    <property type="nucleotide sequence ID" value="NZ_JMIY01000005.1"/>
</dbReference>
<keyword evidence="1 4" id="KW-0808">Transferase</keyword>
<evidence type="ECO:0000313" key="5">
    <source>
        <dbReference type="Proteomes" id="UP000027153"/>
    </source>
</evidence>
<dbReference type="Proteomes" id="UP000027153">
    <property type="component" value="Unassembled WGS sequence"/>
</dbReference>
<dbReference type="SUPFAM" id="SSF55729">
    <property type="entry name" value="Acyl-CoA N-acyltransferases (Nat)"/>
    <property type="match status" value="1"/>
</dbReference>
<sequence length="158" mass="17916">MGSSVASEIEVVLAKEEHVQVAALLYFEAFREFYRSKDEAVAAVSEKQKNRTLWVALLGGRVVGTFGYIRGWSHNVNYLNGIVVLPEYRELGIGSKMLQKFIEICKKEQMSQDYAITSTRINNKASISISKRMGFEECGVIKGLHFGIDEVFFRIKVR</sequence>
<organism evidence="4 5">
    <name type="scientific">Candidatus Methanoperedens nitratireducens</name>
    <dbReference type="NCBI Taxonomy" id="1392998"/>
    <lineage>
        <taxon>Archaea</taxon>
        <taxon>Methanobacteriati</taxon>
        <taxon>Methanobacteriota</taxon>
        <taxon>Stenosarchaea group</taxon>
        <taxon>Methanomicrobia</taxon>
        <taxon>Methanosarcinales</taxon>
        <taxon>ANME-2 cluster</taxon>
        <taxon>Candidatus Methanoperedentaceae</taxon>
        <taxon>Candidatus Methanoperedens</taxon>
    </lineage>
</organism>
<keyword evidence="2" id="KW-0012">Acyltransferase</keyword>
<dbReference type="AlphaFoldDB" id="A0A062V6U2"/>
<evidence type="ECO:0000256" key="2">
    <source>
        <dbReference type="ARBA" id="ARBA00023315"/>
    </source>
</evidence>